<feature type="compositionally biased region" description="Polar residues" evidence="1">
    <location>
        <begin position="128"/>
        <end position="148"/>
    </location>
</feature>
<keyword evidence="2" id="KW-1133">Transmembrane helix</keyword>
<evidence type="ECO:0000313" key="3">
    <source>
        <dbReference type="EMBL" id="CAG7734322.1"/>
    </source>
</evidence>
<evidence type="ECO:0000256" key="1">
    <source>
        <dbReference type="SAM" id="MobiDB-lite"/>
    </source>
</evidence>
<reference evidence="3" key="1">
    <citation type="submission" date="2021-06" db="EMBL/GenBank/DDBJ databases">
        <authorList>
            <person name="Hodson N. C."/>
            <person name="Mongue J. A."/>
            <person name="Jaron S. K."/>
        </authorList>
    </citation>
    <scope>NUCLEOTIDE SEQUENCE</scope>
</reference>
<dbReference type="EMBL" id="CAJVCH010266789">
    <property type="protein sequence ID" value="CAG7734322.1"/>
    <property type="molecule type" value="Genomic_DNA"/>
</dbReference>
<dbReference type="Proteomes" id="UP000708208">
    <property type="component" value="Unassembled WGS sequence"/>
</dbReference>
<sequence length="265" mass="29210">MYNAEEGTVLAQCASFTKYCILMGIPFVGWTIVEIFFCVLNNPLIFASVWVILSLVGVIAEYFISSRGVSSTNAIVAQTILDQVGLELPRMSLNLYPDTIERDINNNHNVDIVQVNSGQVRVIPDVGTQTPEIDEPQTPTTVSRPPATSSSTSVRQSSENTIPDVGTQTPEDKLQALTAKFSADPGALPIAESGSEELDLANEFEIQEKILDAATTWIMSPSKPQNNNQQQLRLRKKIFIEDGDPFLEMNSVTNILMQMSIIRFV</sequence>
<organism evidence="3 4">
    <name type="scientific">Allacma fusca</name>
    <dbReference type="NCBI Taxonomy" id="39272"/>
    <lineage>
        <taxon>Eukaryota</taxon>
        <taxon>Metazoa</taxon>
        <taxon>Ecdysozoa</taxon>
        <taxon>Arthropoda</taxon>
        <taxon>Hexapoda</taxon>
        <taxon>Collembola</taxon>
        <taxon>Symphypleona</taxon>
        <taxon>Sminthuridae</taxon>
        <taxon>Allacma</taxon>
    </lineage>
</organism>
<evidence type="ECO:0000256" key="2">
    <source>
        <dbReference type="SAM" id="Phobius"/>
    </source>
</evidence>
<keyword evidence="2" id="KW-0472">Membrane</keyword>
<protein>
    <submittedName>
        <fullName evidence="3">Uncharacterized protein</fullName>
    </submittedName>
</protein>
<accession>A0A8J2KA92</accession>
<feature type="region of interest" description="Disordered" evidence="1">
    <location>
        <begin position="128"/>
        <end position="169"/>
    </location>
</feature>
<proteinExistence type="predicted"/>
<feature type="transmembrane region" description="Helical" evidence="2">
    <location>
        <begin position="44"/>
        <end position="64"/>
    </location>
</feature>
<evidence type="ECO:0000313" key="4">
    <source>
        <dbReference type="Proteomes" id="UP000708208"/>
    </source>
</evidence>
<feature type="compositionally biased region" description="Low complexity" evidence="1">
    <location>
        <begin position="149"/>
        <end position="158"/>
    </location>
</feature>
<gene>
    <name evidence="3" type="ORF">AFUS01_LOCUS22718</name>
</gene>
<feature type="transmembrane region" description="Helical" evidence="2">
    <location>
        <begin position="16"/>
        <end position="37"/>
    </location>
</feature>
<dbReference type="AlphaFoldDB" id="A0A8J2KA92"/>
<name>A0A8J2KA92_9HEXA</name>
<keyword evidence="4" id="KW-1185">Reference proteome</keyword>
<comment type="caution">
    <text evidence="3">The sequence shown here is derived from an EMBL/GenBank/DDBJ whole genome shotgun (WGS) entry which is preliminary data.</text>
</comment>
<keyword evidence="2" id="KW-0812">Transmembrane</keyword>